<sequence length="94" mass="10027">MRYPLPPARTGQPGERPHPWAGGWLTIGSRFASSPSPWPSRPAGGWWQAGVGALYLGRIDTPFALGDAGRLRSSGLYLTEAGTARALQQIDLAV</sequence>
<dbReference type="EMBL" id="VJOO01000006">
    <property type="protein sequence ID" value="TSE37462.1"/>
    <property type="molecule type" value="Genomic_DNA"/>
</dbReference>
<proteinExistence type="predicted"/>
<comment type="caution">
    <text evidence="1">The sequence shown here is derived from an EMBL/GenBank/DDBJ whole genome shotgun (WGS) entry which is preliminary data.</text>
</comment>
<gene>
    <name evidence="1" type="ORF">Tfont_00977</name>
</gene>
<evidence type="ECO:0000313" key="1">
    <source>
        <dbReference type="EMBL" id="TSE37462.1"/>
    </source>
</evidence>
<organism evidence="1 2">
    <name type="scientific">Tepidimonas fonticaldi</name>
    <dbReference type="NCBI Taxonomy" id="1101373"/>
    <lineage>
        <taxon>Bacteria</taxon>
        <taxon>Pseudomonadati</taxon>
        <taxon>Pseudomonadota</taxon>
        <taxon>Betaproteobacteria</taxon>
        <taxon>Burkholderiales</taxon>
        <taxon>Tepidimonas</taxon>
    </lineage>
</organism>
<reference evidence="1 2" key="1">
    <citation type="submission" date="2019-07" db="EMBL/GenBank/DDBJ databases">
        <title>Tepidimonas fonticaldi AT-A2 draft genome.</title>
        <authorList>
            <person name="Da Costa M.S."/>
            <person name="Froufe H.J.C."/>
            <person name="Egas C."/>
            <person name="Albuquerque L."/>
        </authorList>
    </citation>
    <scope>NUCLEOTIDE SEQUENCE [LARGE SCALE GENOMIC DNA]</scope>
    <source>
        <strain evidence="1 2">AT-A2</strain>
    </source>
</reference>
<dbReference type="AlphaFoldDB" id="A0A554XNR1"/>
<dbReference type="Proteomes" id="UP000316388">
    <property type="component" value="Unassembled WGS sequence"/>
</dbReference>
<protein>
    <submittedName>
        <fullName evidence="1">Uncharacterized protein</fullName>
    </submittedName>
</protein>
<name>A0A554XNR1_9BURK</name>
<accession>A0A554XNR1</accession>
<evidence type="ECO:0000313" key="2">
    <source>
        <dbReference type="Proteomes" id="UP000316388"/>
    </source>
</evidence>